<accession>A0A9P4MVX4</accession>
<feature type="compositionally biased region" description="Polar residues" evidence="1">
    <location>
        <begin position="792"/>
        <end position="804"/>
    </location>
</feature>
<dbReference type="CDD" id="cd05992">
    <property type="entry name" value="PB1"/>
    <property type="match status" value="1"/>
</dbReference>
<dbReference type="GO" id="GO:0005634">
    <property type="term" value="C:nucleus"/>
    <property type="evidence" value="ECO:0007669"/>
    <property type="project" value="TreeGrafter"/>
</dbReference>
<feature type="compositionally biased region" description="Polar residues" evidence="1">
    <location>
        <begin position="17"/>
        <end position="32"/>
    </location>
</feature>
<evidence type="ECO:0000313" key="4">
    <source>
        <dbReference type="EMBL" id="KAF2204547.1"/>
    </source>
</evidence>
<evidence type="ECO:0000313" key="5">
    <source>
        <dbReference type="Proteomes" id="UP000799536"/>
    </source>
</evidence>
<evidence type="ECO:0008006" key="6">
    <source>
        <dbReference type="Google" id="ProtNLM"/>
    </source>
</evidence>
<dbReference type="InterPro" id="IPR033511">
    <property type="entry name" value="Cdc24/Scd1_PH_dom"/>
</dbReference>
<dbReference type="Gene3D" id="1.20.900.10">
    <property type="entry name" value="Dbl homology (DH) domain"/>
    <property type="match status" value="1"/>
</dbReference>
<dbReference type="InterPro" id="IPR000270">
    <property type="entry name" value="PB1_dom"/>
</dbReference>
<dbReference type="EMBL" id="ML993874">
    <property type="protein sequence ID" value="KAF2204547.1"/>
    <property type="molecule type" value="Genomic_DNA"/>
</dbReference>
<dbReference type="GO" id="GO:0000935">
    <property type="term" value="C:division septum"/>
    <property type="evidence" value="ECO:0007669"/>
    <property type="project" value="TreeGrafter"/>
</dbReference>
<dbReference type="InterPro" id="IPR035899">
    <property type="entry name" value="DBL_dom_sf"/>
</dbReference>
<dbReference type="Pfam" id="PF06395">
    <property type="entry name" value="CDC24"/>
    <property type="match status" value="1"/>
</dbReference>
<feature type="region of interest" description="Disordered" evidence="1">
    <location>
        <begin position="713"/>
        <end position="858"/>
    </location>
</feature>
<dbReference type="Gene3D" id="3.10.20.90">
    <property type="entry name" value="Phosphatidylinositol 3-kinase Catalytic Subunit, Chain A, domain 1"/>
    <property type="match status" value="1"/>
</dbReference>
<dbReference type="FunFam" id="3.10.20.90:FF:000176">
    <property type="entry name" value="Rho guanyl nucleotide exchange factor"/>
    <property type="match status" value="1"/>
</dbReference>
<feature type="compositionally biased region" description="Acidic residues" evidence="1">
    <location>
        <begin position="634"/>
        <end position="645"/>
    </location>
</feature>
<protein>
    <recommendedName>
        <fullName evidence="6">DH domain-containing protein</fullName>
    </recommendedName>
</protein>
<dbReference type="GO" id="GO:0031106">
    <property type="term" value="P:septin ring organization"/>
    <property type="evidence" value="ECO:0007669"/>
    <property type="project" value="TreeGrafter"/>
</dbReference>
<reference evidence="4" key="1">
    <citation type="journal article" date="2020" name="Stud. Mycol.">
        <title>101 Dothideomycetes genomes: a test case for predicting lifestyles and emergence of pathogens.</title>
        <authorList>
            <person name="Haridas S."/>
            <person name="Albert R."/>
            <person name="Binder M."/>
            <person name="Bloem J."/>
            <person name="Labutti K."/>
            <person name="Salamov A."/>
            <person name="Andreopoulos B."/>
            <person name="Baker S."/>
            <person name="Barry K."/>
            <person name="Bills G."/>
            <person name="Bluhm B."/>
            <person name="Cannon C."/>
            <person name="Castanera R."/>
            <person name="Culley D."/>
            <person name="Daum C."/>
            <person name="Ezra D."/>
            <person name="Gonzalez J."/>
            <person name="Henrissat B."/>
            <person name="Kuo A."/>
            <person name="Liang C."/>
            <person name="Lipzen A."/>
            <person name="Lutzoni F."/>
            <person name="Magnuson J."/>
            <person name="Mondo S."/>
            <person name="Nolan M."/>
            <person name="Ohm R."/>
            <person name="Pangilinan J."/>
            <person name="Park H.-J."/>
            <person name="Ramirez L."/>
            <person name="Alfaro M."/>
            <person name="Sun H."/>
            <person name="Tritt A."/>
            <person name="Yoshinaga Y."/>
            <person name="Zwiers L.-H."/>
            <person name="Turgeon B."/>
            <person name="Goodwin S."/>
            <person name="Spatafora J."/>
            <person name="Crous P."/>
            <person name="Grigoriev I."/>
        </authorList>
    </citation>
    <scope>NUCLEOTIDE SEQUENCE</scope>
    <source>
        <strain evidence="4">ATCC 74209</strain>
    </source>
</reference>
<dbReference type="InterPro" id="IPR010481">
    <property type="entry name" value="Cdc24/Scd1_N"/>
</dbReference>
<dbReference type="SMART" id="SM00325">
    <property type="entry name" value="RhoGEF"/>
    <property type="match status" value="1"/>
</dbReference>
<evidence type="ECO:0000259" key="3">
    <source>
        <dbReference type="PROSITE" id="PS51745"/>
    </source>
</evidence>
<gene>
    <name evidence="4" type="ORF">GQ43DRAFT_153594</name>
</gene>
<evidence type="ECO:0000256" key="1">
    <source>
        <dbReference type="SAM" id="MobiDB-lite"/>
    </source>
</evidence>
<dbReference type="GO" id="GO:0030010">
    <property type="term" value="P:establishment of cell polarity"/>
    <property type="evidence" value="ECO:0007669"/>
    <property type="project" value="TreeGrafter"/>
</dbReference>
<dbReference type="Pfam" id="PF15411">
    <property type="entry name" value="PH_10"/>
    <property type="match status" value="1"/>
</dbReference>
<comment type="caution">
    <text evidence="4">The sequence shown here is derived from an EMBL/GenBank/DDBJ whole genome shotgun (WGS) entry which is preliminary data.</text>
</comment>
<dbReference type="SMART" id="SM00233">
    <property type="entry name" value="PH"/>
    <property type="match status" value="1"/>
</dbReference>
<dbReference type="PROSITE" id="PS51745">
    <property type="entry name" value="PB1"/>
    <property type="match status" value="1"/>
</dbReference>
<dbReference type="SUPFAM" id="SSF50729">
    <property type="entry name" value="PH domain-like"/>
    <property type="match status" value="1"/>
</dbReference>
<dbReference type="SUPFAM" id="SSF48065">
    <property type="entry name" value="DBL homology domain (DH-domain)"/>
    <property type="match status" value="1"/>
</dbReference>
<sequence>MEVAFHSGLARAHTHQPAATSTANHSRMNSNGGPPALMHSQSHQSYTSQYSASTSFSRSTTRDTQSSQGTSVTTLFGTPSAPLPPVTPVNGGPVEATNNVLNKRADKDQSLFQICLNLQNRLKLIPGFERWLIEEKENADDEAPDDDVDPVTLLWRTFRRGRPLMDVYNALGPKVPLEIDESRVAEKNRPRAAAYKFLEACVLELKFPSEECFIITDLYGDDTTGFVKVAKVVNRVLDILVQYGIINPDNDISDGASTTSTIKKRTQREHIIDELVKTERTYVQHLELLQEFKKQVEEKGVIPGDRVHDIFLNLNALLDFQRRFLIRVEQTNAMPPEEQNWGNLFVLYKSAFEVYEPYIANQKKCEEVAMREFDKLKETGGSAEMQQMVESPTHLTSFLLKPFQRLAKYPLLLKELRDKGDLDEQRREDISKGIEAASSVLQRTNAAIDREERIEAVEELKSLVDDWRGHRIEGFGDLLLHGQFTVVKGDGINTKNEDPKEYKMYLFEMILLCCKEMNPHKQKNRMLNKPTTSKSGKPKLQLKGRIFMQNVTEAISLQKPGSYTCQIFWRADDGIEYFIIKFNSEETMKKWATQIDTQRRIWKDHARSSSKSQPSNTEFNSIRDLDLENPYKDDDYDPEDEDAETLVEGRYQGNYAQGANSSSLSLRSRSTTGDSWPPANNSDSRTPAPGLPTGYAAQAPLTLRTQQLANAAMGPQESYFSPTPTVDSPMSSRTSSSSAGMFPFPRQQPPNGWHGEDNNRFTAPAMGARQMASGGSRGTQRPSLPPNAGSAILNQRMRSASSPDIHNPNAPNRRQQQPVPDVPPFPTHFAYTPGIVNRSQNNSPNSLPPRAATQSPAVQRDRLVQQRTAAELANPDYIGGPARRDPHHAPMPRSMTPASSFERSQGTLTPASMDSRTMSPALTIQTPQPHEMSQIPTQLKVKVHCPSAGSTMTLVVSTNISFQSLKDRIDAKLQRSTNVSLGTGQVKLKYLDDNDYVSIQSDEDVQTAFETWKEQQRDLNPGGQQLGEIELFCQR</sequence>
<dbReference type="GO" id="GO:0043332">
    <property type="term" value="C:mating projection tip"/>
    <property type="evidence" value="ECO:0007669"/>
    <property type="project" value="TreeGrafter"/>
</dbReference>
<dbReference type="Pfam" id="PF00621">
    <property type="entry name" value="RhoGEF"/>
    <property type="match status" value="1"/>
</dbReference>
<organism evidence="4 5">
    <name type="scientific">Delitschia confertaspora ATCC 74209</name>
    <dbReference type="NCBI Taxonomy" id="1513339"/>
    <lineage>
        <taxon>Eukaryota</taxon>
        <taxon>Fungi</taxon>
        <taxon>Dikarya</taxon>
        <taxon>Ascomycota</taxon>
        <taxon>Pezizomycotina</taxon>
        <taxon>Dothideomycetes</taxon>
        <taxon>Pleosporomycetidae</taxon>
        <taxon>Pleosporales</taxon>
        <taxon>Delitschiaceae</taxon>
        <taxon>Delitschia</taxon>
    </lineage>
</organism>
<dbReference type="PANTHER" id="PTHR47339">
    <property type="entry name" value="CELL DIVISION CONTROL PROTEIN 24"/>
    <property type="match status" value="1"/>
</dbReference>
<dbReference type="OrthoDB" id="1594986at2759"/>
<dbReference type="GO" id="GO:0005085">
    <property type="term" value="F:guanyl-nucleotide exchange factor activity"/>
    <property type="evidence" value="ECO:0007669"/>
    <property type="project" value="InterPro"/>
</dbReference>
<dbReference type="AlphaFoldDB" id="A0A9P4MVX4"/>
<dbReference type="Pfam" id="PF00564">
    <property type="entry name" value="PB1"/>
    <property type="match status" value="1"/>
</dbReference>
<name>A0A9P4MVX4_9PLEO</name>
<proteinExistence type="predicted"/>
<feature type="region of interest" description="Disordered" evidence="1">
    <location>
        <begin position="1"/>
        <end position="91"/>
    </location>
</feature>
<feature type="compositionally biased region" description="Polar residues" evidence="1">
    <location>
        <begin position="609"/>
        <end position="620"/>
    </location>
</feature>
<feature type="compositionally biased region" description="Low complexity" evidence="1">
    <location>
        <begin position="40"/>
        <end position="71"/>
    </location>
</feature>
<dbReference type="Gene3D" id="2.30.29.30">
    <property type="entry name" value="Pleckstrin-homology domain (PH domain)/Phosphotyrosine-binding domain (PTB)"/>
    <property type="match status" value="1"/>
</dbReference>
<dbReference type="CDD" id="cd13246">
    <property type="entry name" value="PH_Scd1"/>
    <property type="match status" value="1"/>
</dbReference>
<dbReference type="InterPro" id="IPR000219">
    <property type="entry name" value="DH_dom"/>
</dbReference>
<feature type="compositionally biased region" description="Polar residues" evidence="1">
    <location>
        <begin position="896"/>
        <end position="916"/>
    </location>
</feature>
<feature type="region of interest" description="Disordered" evidence="1">
    <location>
        <begin position="870"/>
        <end position="916"/>
    </location>
</feature>
<dbReference type="PROSITE" id="PS50010">
    <property type="entry name" value="DH_2"/>
    <property type="match status" value="1"/>
</dbReference>
<feature type="region of interest" description="Disordered" evidence="1">
    <location>
        <begin position="603"/>
        <end position="694"/>
    </location>
</feature>
<dbReference type="CDD" id="cd00160">
    <property type="entry name" value="RhoGEF"/>
    <property type="match status" value="1"/>
</dbReference>
<dbReference type="SUPFAM" id="SSF54277">
    <property type="entry name" value="CAD &amp; PB1 domains"/>
    <property type="match status" value="1"/>
</dbReference>
<feature type="domain" description="PB1" evidence="3">
    <location>
        <begin position="938"/>
        <end position="1035"/>
    </location>
</feature>
<dbReference type="InterPro" id="IPR001849">
    <property type="entry name" value="PH_domain"/>
</dbReference>
<dbReference type="GO" id="GO:0005737">
    <property type="term" value="C:cytoplasm"/>
    <property type="evidence" value="ECO:0007669"/>
    <property type="project" value="TreeGrafter"/>
</dbReference>
<feature type="compositionally biased region" description="Basic and acidic residues" evidence="1">
    <location>
        <begin position="621"/>
        <end position="633"/>
    </location>
</feature>
<feature type="compositionally biased region" description="Low complexity" evidence="1">
    <location>
        <begin position="728"/>
        <end position="738"/>
    </location>
</feature>
<dbReference type="InterPro" id="IPR053793">
    <property type="entry name" value="PB1-like"/>
</dbReference>
<keyword evidence="5" id="KW-1185">Reference proteome</keyword>
<feature type="domain" description="DH" evidence="2">
    <location>
        <begin position="267"/>
        <end position="447"/>
    </location>
</feature>
<feature type="compositionally biased region" description="Low complexity" evidence="1">
    <location>
        <begin position="661"/>
        <end position="672"/>
    </location>
</feature>
<dbReference type="SMART" id="SM00666">
    <property type="entry name" value="PB1"/>
    <property type="match status" value="1"/>
</dbReference>
<dbReference type="InterPro" id="IPR053026">
    <property type="entry name" value="CDC42_GEF"/>
</dbReference>
<dbReference type="PANTHER" id="PTHR47339:SF1">
    <property type="entry name" value="CELL DIVISION CONTROL PROTEIN 24"/>
    <property type="match status" value="1"/>
</dbReference>
<dbReference type="InterPro" id="IPR011993">
    <property type="entry name" value="PH-like_dom_sf"/>
</dbReference>
<evidence type="ECO:0000259" key="2">
    <source>
        <dbReference type="PROSITE" id="PS50010"/>
    </source>
</evidence>
<dbReference type="Proteomes" id="UP000799536">
    <property type="component" value="Unassembled WGS sequence"/>
</dbReference>
<dbReference type="FunFam" id="2.30.29.30:FF:000364">
    <property type="entry name" value="Rho guanyl nucleotide exchange factor"/>
    <property type="match status" value="1"/>
</dbReference>